<dbReference type="EMBL" id="JAHLUX010000001">
    <property type="protein sequence ID" value="KAG7821976.1"/>
    <property type="molecule type" value="Genomic_DNA"/>
</dbReference>
<dbReference type="RefSeq" id="XP_043062346.1">
    <property type="nucleotide sequence ID" value="XM_043205216.1"/>
</dbReference>
<dbReference type="GeneID" id="66124502"/>
<evidence type="ECO:0000313" key="3">
    <source>
        <dbReference type="Proteomes" id="UP001196530"/>
    </source>
</evidence>
<dbReference type="GO" id="GO:0006526">
    <property type="term" value="P:L-arginine biosynthetic process"/>
    <property type="evidence" value="ECO:0007669"/>
    <property type="project" value="TreeGrafter"/>
</dbReference>
<dbReference type="PANTHER" id="PTHR23342">
    <property type="entry name" value="N-ACETYLGLUTAMATE SYNTHASE"/>
    <property type="match status" value="1"/>
</dbReference>
<name>A0AAN6I7H5_PICAN</name>
<comment type="caution">
    <text evidence="2">The sequence shown here is derived from an EMBL/GenBank/DDBJ whole genome shotgun (WGS) entry which is preliminary data.</text>
</comment>
<dbReference type="GO" id="GO:0006592">
    <property type="term" value="P:ornithine biosynthetic process"/>
    <property type="evidence" value="ECO:0007669"/>
    <property type="project" value="TreeGrafter"/>
</dbReference>
<evidence type="ECO:0000256" key="1">
    <source>
        <dbReference type="ARBA" id="ARBA00022679"/>
    </source>
</evidence>
<dbReference type="Proteomes" id="UP001196530">
    <property type="component" value="Unassembled WGS sequence"/>
</dbReference>
<gene>
    <name evidence="2" type="ORF">KL928_000451</name>
</gene>
<dbReference type="PANTHER" id="PTHR23342:SF4">
    <property type="entry name" value="AMINO-ACID ACETYLTRANSFERASE, MITOCHONDRIAL"/>
    <property type="match status" value="1"/>
</dbReference>
<dbReference type="GO" id="GO:0005759">
    <property type="term" value="C:mitochondrial matrix"/>
    <property type="evidence" value="ECO:0007669"/>
    <property type="project" value="TreeGrafter"/>
</dbReference>
<sequence length="254" mass="28774">MTPFETLKRLVSNLGRFNEAYRRNNANDLLTVEKIIYLEELGGIPSLERFQSSHVYINLLQEYDDIVSELYIGHLDSAARDVHVQNLTEMNQLLAIQPAATGLITTPAIATLRHGTRTTNPIIYNVLTDRPTISSSLPVNLKKTPQLNTTVIRRGTPLTIHLSDDQPDGRGIDLLEFDRQKIVDLNKLTHLINDSAAQTARYPRHSRHRVQVAAAHILRRAAVALPEEQPGQQMVFRPVHQQLLHSQHQLEIIF</sequence>
<dbReference type="AlphaFoldDB" id="A0AAN6I7H5"/>
<keyword evidence="1" id="KW-0808">Transferase</keyword>
<protein>
    <submittedName>
        <fullName evidence="2">Uncharacterized protein</fullName>
    </submittedName>
</protein>
<proteinExistence type="predicted"/>
<organism evidence="2 3">
    <name type="scientific">Pichia angusta</name>
    <name type="common">Yeast</name>
    <name type="synonym">Hansenula polymorpha</name>
    <dbReference type="NCBI Taxonomy" id="870730"/>
    <lineage>
        <taxon>Eukaryota</taxon>
        <taxon>Fungi</taxon>
        <taxon>Dikarya</taxon>
        <taxon>Ascomycota</taxon>
        <taxon>Saccharomycotina</taxon>
        <taxon>Pichiomycetes</taxon>
        <taxon>Pichiales</taxon>
        <taxon>Pichiaceae</taxon>
        <taxon>Ogataea</taxon>
    </lineage>
</organism>
<reference evidence="2" key="1">
    <citation type="journal article" date="2021" name="G3 (Bethesda)">
        <title>Genomic diversity, chromosomal rearrangements, and interspecies hybridization in the ogataea polymorpha species complex.</title>
        <authorList>
            <person name="Hanson S.J."/>
            <person name="Cinneide E.O."/>
            <person name="Salzberg L.I."/>
            <person name="Wolfe K.H."/>
            <person name="McGowan J."/>
            <person name="Fitzpatrick D.A."/>
            <person name="Matlin K."/>
        </authorList>
    </citation>
    <scope>NUCLEOTIDE SEQUENCE</scope>
    <source>
        <strain evidence="2">61-244</strain>
    </source>
</reference>
<dbReference type="GO" id="GO:0004042">
    <property type="term" value="F:L-glutamate N-acetyltransferase activity"/>
    <property type="evidence" value="ECO:0007669"/>
    <property type="project" value="TreeGrafter"/>
</dbReference>
<evidence type="ECO:0000313" key="2">
    <source>
        <dbReference type="EMBL" id="KAG7821976.1"/>
    </source>
</evidence>
<accession>A0AAN6I7H5</accession>